<name>A0A1H0WL78_9PSEU</name>
<dbReference type="InterPro" id="IPR036390">
    <property type="entry name" value="WH_DNA-bd_sf"/>
</dbReference>
<dbReference type="GO" id="GO:0003700">
    <property type="term" value="F:DNA-binding transcription factor activity"/>
    <property type="evidence" value="ECO:0007669"/>
    <property type="project" value="TreeGrafter"/>
</dbReference>
<feature type="domain" description="HTH iclR-type" evidence="5">
    <location>
        <begin position="22"/>
        <end position="85"/>
    </location>
</feature>
<reference evidence="8" key="1">
    <citation type="submission" date="2016-10" db="EMBL/GenBank/DDBJ databases">
        <authorList>
            <person name="Varghese N."/>
            <person name="Submissions S."/>
        </authorList>
    </citation>
    <scope>NUCLEOTIDE SEQUENCE [LARGE SCALE GENOMIC DNA]</scope>
    <source>
        <strain evidence="8">IBRC-M 10655</strain>
    </source>
</reference>
<dbReference type="AlphaFoldDB" id="A0A1H0WL78"/>
<evidence type="ECO:0000259" key="6">
    <source>
        <dbReference type="PROSITE" id="PS51078"/>
    </source>
</evidence>
<sequence>MPGIRSTGPIARQANPAGKESSLTLDRGLALLQAVADSDTEAPTISDLATAIGASRAAIYRLLVPLQARGLVRREGSRVRLGLGLLQLAAKVAPQLRIAALPALRALAEQVGATAHLTVADGDEAQAVAVVEPSWTAYHVAYRVGTRHALHKGASGKAIGLRSDEQGWIGTTGELQHGAHGIAAPVLGVPGLRASVGVVTFEPLDGSTVGPKVIAAAAAVAEALK</sequence>
<dbReference type="OrthoDB" id="156285at2"/>
<organism evidence="7 8">
    <name type="scientific">Actinokineospora alba</name>
    <dbReference type="NCBI Taxonomy" id="504798"/>
    <lineage>
        <taxon>Bacteria</taxon>
        <taxon>Bacillati</taxon>
        <taxon>Actinomycetota</taxon>
        <taxon>Actinomycetes</taxon>
        <taxon>Pseudonocardiales</taxon>
        <taxon>Pseudonocardiaceae</taxon>
        <taxon>Actinokineospora</taxon>
    </lineage>
</organism>
<protein>
    <submittedName>
        <fullName evidence="7">DNA-binding transcriptional regulator, IclR family</fullName>
    </submittedName>
</protein>
<gene>
    <name evidence="7" type="ORF">SAMN05192558_12313</name>
</gene>
<dbReference type="SUPFAM" id="SSF55781">
    <property type="entry name" value="GAF domain-like"/>
    <property type="match status" value="1"/>
</dbReference>
<dbReference type="GO" id="GO:0045892">
    <property type="term" value="P:negative regulation of DNA-templated transcription"/>
    <property type="evidence" value="ECO:0007669"/>
    <property type="project" value="TreeGrafter"/>
</dbReference>
<dbReference type="GO" id="GO:0003677">
    <property type="term" value="F:DNA binding"/>
    <property type="evidence" value="ECO:0007669"/>
    <property type="project" value="UniProtKB-KW"/>
</dbReference>
<dbReference type="Gene3D" id="3.30.450.40">
    <property type="match status" value="1"/>
</dbReference>
<dbReference type="PROSITE" id="PS51078">
    <property type="entry name" value="ICLR_ED"/>
    <property type="match status" value="1"/>
</dbReference>
<evidence type="ECO:0000256" key="4">
    <source>
        <dbReference type="SAM" id="MobiDB-lite"/>
    </source>
</evidence>
<keyword evidence="2 7" id="KW-0238">DNA-binding</keyword>
<dbReference type="Pfam" id="PF01614">
    <property type="entry name" value="IclR_C"/>
    <property type="match status" value="1"/>
</dbReference>
<evidence type="ECO:0000256" key="1">
    <source>
        <dbReference type="ARBA" id="ARBA00023015"/>
    </source>
</evidence>
<keyword evidence="8" id="KW-1185">Reference proteome</keyword>
<dbReference type="PANTHER" id="PTHR30136">
    <property type="entry name" value="HELIX-TURN-HELIX TRANSCRIPTIONAL REGULATOR, ICLR FAMILY"/>
    <property type="match status" value="1"/>
</dbReference>
<evidence type="ECO:0000259" key="5">
    <source>
        <dbReference type="PROSITE" id="PS51077"/>
    </source>
</evidence>
<evidence type="ECO:0000313" key="7">
    <source>
        <dbReference type="EMBL" id="SDP91353.1"/>
    </source>
</evidence>
<evidence type="ECO:0000313" key="8">
    <source>
        <dbReference type="Proteomes" id="UP000199651"/>
    </source>
</evidence>
<evidence type="ECO:0000256" key="2">
    <source>
        <dbReference type="ARBA" id="ARBA00023125"/>
    </source>
</evidence>
<dbReference type="InterPro" id="IPR029016">
    <property type="entry name" value="GAF-like_dom_sf"/>
</dbReference>
<keyword evidence="1" id="KW-0805">Transcription regulation</keyword>
<dbReference type="InterPro" id="IPR036388">
    <property type="entry name" value="WH-like_DNA-bd_sf"/>
</dbReference>
<dbReference type="SMART" id="SM00346">
    <property type="entry name" value="HTH_ICLR"/>
    <property type="match status" value="1"/>
</dbReference>
<keyword evidence="3" id="KW-0804">Transcription</keyword>
<proteinExistence type="predicted"/>
<dbReference type="InterPro" id="IPR050707">
    <property type="entry name" value="HTH_MetabolicPath_Reg"/>
</dbReference>
<dbReference type="PROSITE" id="PS51077">
    <property type="entry name" value="HTH_ICLR"/>
    <property type="match status" value="1"/>
</dbReference>
<dbReference type="Proteomes" id="UP000199651">
    <property type="component" value="Unassembled WGS sequence"/>
</dbReference>
<evidence type="ECO:0000256" key="3">
    <source>
        <dbReference type="ARBA" id="ARBA00023163"/>
    </source>
</evidence>
<dbReference type="RefSeq" id="WP_091384242.1">
    <property type="nucleotide sequence ID" value="NZ_FNDV01000015.1"/>
</dbReference>
<feature type="region of interest" description="Disordered" evidence="4">
    <location>
        <begin position="1"/>
        <end position="21"/>
    </location>
</feature>
<dbReference type="Gene3D" id="1.10.10.10">
    <property type="entry name" value="Winged helix-like DNA-binding domain superfamily/Winged helix DNA-binding domain"/>
    <property type="match status" value="1"/>
</dbReference>
<feature type="domain" description="IclR-ED" evidence="6">
    <location>
        <begin position="84"/>
        <end position="225"/>
    </location>
</feature>
<dbReference type="STRING" id="504798.SAMN05421871_115118"/>
<accession>A0A1H0WL78</accession>
<dbReference type="Pfam" id="PF09339">
    <property type="entry name" value="HTH_IclR"/>
    <property type="match status" value="1"/>
</dbReference>
<dbReference type="PANTHER" id="PTHR30136:SF24">
    <property type="entry name" value="HTH-TYPE TRANSCRIPTIONAL REPRESSOR ALLR"/>
    <property type="match status" value="1"/>
</dbReference>
<dbReference type="InterPro" id="IPR005471">
    <property type="entry name" value="Tscrpt_reg_IclR_N"/>
</dbReference>
<dbReference type="InterPro" id="IPR014757">
    <property type="entry name" value="Tscrpt_reg_IclR_C"/>
</dbReference>
<dbReference type="SUPFAM" id="SSF46785">
    <property type="entry name" value="Winged helix' DNA-binding domain"/>
    <property type="match status" value="1"/>
</dbReference>
<dbReference type="EMBL" id="FNJB01000023">
    <property type="protein sequence ID" value="SDP91353.1"/>
    <property type="molecule type" value="Genomic_DNA"/>
</dbReference>